<sequence length="107" mass="12194">MAVTAPTLPALLKALRKPSSGTAVSSNIEKAVDFFIATSSLSDAQILFRDPTMDKMLFQEWNEVQRMSNRKKQRLVSEEAEDGLENKRIHFYYVTINNVLLYNIVLD</sequence>
<proteinExistence type="predicted"/>
<reference evidence="1 2" key="1">
    <citation type="journal article" date="2022" name="bioRxiv">
        <title>The genome of the oomycete Peronosclerospora sorghi, a cosmopolitan pathogen of maize and sorghum, is inflated with dispersed pseudogenes.</title>
        <authorList>
            <person name="Fletcher K."/>
            <person name="Martin F."/>
            <person name="Isakeit T."/>
            <person name="Cavanaugh K."/>
            <person name="Magill C."/>
            <person name="Michelmore R."/>
        </authorList>
    </citation>
    <scope>NUCLEOTIDE SEQUENCE [LARGE SCALE GENOMIC DNA]</scope>
    <source>
        <strain evidence="1">P6</strain>
    </source>
</reference>
<evidence type="ECO:0000313" key="2">
    <source>
        <dbReference type="Proteomes" id="UP001163321"/>
    </source>
</evidence>
<accession>A0ACC0VHK8</accession>
<name>A0ACC0VHK8_9STRA</name>
<dbReference type="Proteomes" id="UP001163321">
    <property type="component" value="Chromosome 9"/>
</dbReference>
<keyword evidence="2" id="KW-1185">Reference proteome</keyword>
<evidence type="ECO:0000313" key="1">
    <source>
        <dbReference type="EMBL" id="KAI9905822.1"/>
    </source>
</evidence>
<dbReference type="EMBL" id="CM047588">
    <property type="protein sequence ID" value="KAI9905822.1"/>
    <property type="molecule type" value="Genomic_DNA"/>
</dbReference>
<gene>
    <name evidence="1" type="ORF">PsorP6_013510</name>
</gene>
<organism evidence="1 2">
    <name type="scientific">Peronosclerospora sorghi</name>
    <dbReference type="NCBI Taxonomy" id="230839"/>
    <lineage>
        <taxon>Eukaryota</taxon>
        <taxon>Sar</taxon>
        <taxon>Stramenopiles</taxon>
        <taxon>Oomycota</taxon>
        <taxon>Peronosporomycetes</taxon>
        <taxon>Peronosporales</taxon>
        <taxon>Peronosporaceae</taxon>
        <taxon>Peronosclerospora</taxon>
    </lineage>
</organism>
<comment type="caution">
    <text evidence="1">The sequence shown here is derived from an EMBL/GenBank/DDBJ whole genome shotgun (WGS) entry which is preliminary data.</text>
</comment>
<protein>
    <submittedName>
        <fullName evidence="1">Uncharacterized protein</fullName>
    </submittedName>
</protein>